<proteinExistence type="predicted"/>
<dbReference type="Proteomes" id="UP001221757">
    <property type="component" value="Unassembled WGS sequence"/>
</dbReference>
<comment type="caution">
    <text evidence="1">The sequence shown here is derived from an EMBL/GenBank/DDBJ whole genome shotgun (WGS) entry which is preliminary data.</text>
</comment>
<gene>
    <name evidence="1" type="ORF">B0H17DRAFT_587840</name>
</gene>
<evidence type="ECO:0000313" key="1">
    <source>
        <dbReference type="EMBL" id="KAJ7623826.1"/>
    </source>
</evidence>
<accession>A0AAD7BKQ3</accession>
<name>A0AAD7BKQ3_MYCRO</name>
<sequence length="166" mass="18041">MHLDHCAQVRWDCSAQVYAPRSAAASEQGSLERTLERPRPCGASYPCTSCPALICFSLNSTRSPCGAAAVSRACSYLYSHHIGSTSRSALQTRKRTTARPACRARGDPPRLREWPCVRGLRLVCATAPIPRGGGSSFSWGARARPGPRDALALICTRRKVRCRRAA</sequence>
<organism evidence="1 2">
    <name type="scientific">Mycena rosella</name>
    <name type="common">Pink bonnet</name>
    <name type="synonym">Agaricus rosellus</name>
    <dbReference type="NCBI Taxonomy" id="1033263"/>
    <lineage>
        <taxon>Eukaryota</taxon>
        <taxon>Fungi</taxon>
        <taxon>Dikarya</taxon>
        <taxon>Basidiomycota</taxon>
        <taxon>Agaricomycotina</taxon>
        <taxon>Agaricomycetes</taxon>
        <taxon>Agaricomycetidae</taxon>
        <taxon>Agaricales</taxon>
        <taxon>Marasmiineae</taxon>
        <taxon>Mycenaceae</taxon>
        <taxon>Mycena</taxon>
    </lineage>
</organism>
<protein>
    <submittedName>
        <fullName evidence="1">Uncharacterized protein</fullName>
    </submittedName>
</protein>
<reference evidence="1" key="1">
    <citation type="submission" date="2023-03" db="EMBL/GenBank/DDBJ databases">
        <title>Massive genome expansion in bonnet fungi (Mycena s.s.) driven by repeated elements and novel gene families across ecological guilds.</title>
        <authorList>
            <consortium name="Lawrence Berkeley National Laboratory"/>
            <person name="Harder C.B."/>
            <person name="Miyauchi S."/>
            <person name="Viragh M."/>
            <person name="Kuo A."/>
            <person name="Thoen E."/>
            <person name="Andreopoulos B."/>
            <person name="Lu D."/>
            <person name="Skrede I."/>
            <person name="Drula E."/>
            <person name="Henrissat B."/>
            <person name="Morin E."/>
            <person name="Kohler A."/>
            <person name="Barry K."/>
            <person name="LaButti K."/>
            <person name="Morin E."/>
            <person name="Salamov A."/>
            <person name="Lipzen A."/>
            <person name="Mereny Z."/>
            <person name="Hegedus B."/>
            <person name="Baldrian P."/>
            <person name="Stursova M."/>
            <person name="Weitz H."/>
            <person name="Taylor A."/>
            <person name="Grigoriev I.V."/>
            <person name="Nagy L.G."/>
            <person name="Martin F."/>
            <person name="Kauserud H."/>
        </authorList>
    </citation>
    <scope>NUCLEOTIDE SEQUENCE</scope>
    <source>
        <strain evidence="1">CBHHK067</strain>
    </source>
</reference>
<keyword evidence="2" id="KW-1185">Reference proteome</keyword>
<evidence type="ECO:0000313" key="2">
    <source>
        <dbReference type="Proteomes" id="UP001221757"/>
    </source>
</evidence>
<dbReference type="EMBL" id="JARKIE010000632">
    <property type="protein sequence ID" value="KAJ7623826.1"/>
    <property type="molecule type" value="Genomic_DNA"/>
</dbReference>
<dbReference type="AlphaFoldDB" id="A0AAD7BKQ3"/>